<dbReference type="InterPro" id="IPR036273">
    <property type="entry name" value="CRAL/TRIO_N_dom_sf"/>
</dbReference>
<gene>
    <name evidence="3" type="ORF">DGAL_LOCUS12925</name>
</gene>
<dbReference type="Gene3D" id="2.60.120.680">
    <property type="entry name" value="GOLD domain"/>
    <property type="match status" value="1"/>
</dbReference>
<dbReference type="Proteomes" id="UP000789390">
    <property type="component" value="Unassembled WGS sequence"/>
</dbReference>
<feature type="domain" description="CRAL-TRIO" evidence="1">
    <location>
        <begin position="77"/>
        <end position="279"/>
    </location>
</feature>
<evidence type="ECO:0000259" key="2">
    <source>
        <dbReference type="PROSITE" id="PS50866"/>
    </source>
</evidence>
<keyword evidence="4" id="KW-1185">Reference proteome</keyword>
<dbReference type="EMBL" id="CAKKLH010000292">
    <property type="protein sequence ID" value="CAH0109447.1"/>
    <property type="molecule type" value="Genomic_DNA"/>
</dbReference>
<accession>A0A8J2WK19</accession>
<dbReference type="Gene3D" id="3.40.525.10">
    <property type="entry name" value="CRAL-TRIO lipid binding domain"/>
    <property type="match status" value="1"/>
</dbReference>
<dbReference type="InterPro" id="IPR001251">
    <property type="entry name" value="CRAL-TRIO_dom"/>
</dbReference>
<reference evidence="3" key="1">
    <citation type="submission" date="2021-11" db="EMBL/GenBank/DDBJ databases">
        <authorList>
            <person name="Schell T."/>
        </authorList>
    </citation>
    <scope>NUCLEOTIDE SEQUENCE</scope>
    <source>
        <strain evidence="3">M5</strain>
    </source>
</reference>
<dbReference type="PROSITE" id="PS50866">
    <property type="entry name" value="GOLD"/>
    <property type="match status" value="1"/>
</dbReference>
<evidence type="ECO:0000313" key="4">
    <source>
        <dbReference type="Proteomes" id="UP000789390"/>
    </source>
</evidence>
<comment type="caution">
    <text evidence="3">The sequence shown here is derived from an EMBL/GenBank/DDBJ whole genome shotgun (WGS) entry which is preliminary data.</text>
</comment>
<dbReference type="GO" id="GO:0005737">
    <property type="term" value="C:cytoplasm"/>
    <property type="evidence" value="ECO:0007669"/>
    <property type="project" value="TreeGrafter"/>
</dbReference>
<dbReference type="SMART" id="SM00516">
    <property type="entry name" value="SEC14"/>
    <property type="match status" value="1"/>
</dbReference>
<dbReference type="AlphaFoldDB" id="A0A8J2WK19"/>
<evidence type="ECO:0000313" key="3">
    <source>
        <dbReference type="EMBL" id="CAH0109447.1"/>
    </source>
</evidence>
<dbReference type="OrthoDB" id="1434354at2759"/>
<dbReference type="SUPFAM" id="SSF101576">
    <property type="entry name" value="Supernatant protein factor (SPF), C-terminal domain"/>
    <property type="match status" value="1"/>
</dbReference>
<organism evidence="3 4">
    <name type="scientific">Daphnia galeata</name>
    <dbReference type="NCBI Taxonomy" id="27404"/>
    <lineage>
        <taxon>Eukaryota</taxon>
        <taxon>Metazoa</taxon>
        <taxon>Ecdysozoa</taxon>
        <taxon>Arthropoda</taxon>
        <taxon>Crustacea</taxon>
        <taxon>Branchiopoda</taxon>
        <taxon>Diplostraca</taxon>
        <taxon>Cladocera</taxon>
        <taxon>Anomopoda</taxon>
        <taxon>Daphniidae</taxon>
        <taxon>Daphnia</taxon>
    </lineage>
</organism>
<feature type="domain" description="GOLD" evidence="2">
    <location>
        <begin position="307"/>
        <end position="411"/>
    </location>
</feature>
<dbReference type="InterPro" id="IPR036598">
    <property type="entry name" value="GOLD_dom_sf"/>
</dbReference>
<evidence type="ECO:0000259" key="1">
    <source>
        <dbReference type="PROSITE" id="PS50191"/>
    </source>
</evidence>
<proteinExistence type="predicted"/>
<dbReference type="PANTHER" id="PTHR23324:SF83">
    <property type="entry name" value="SEC14-LIKE PROTEIN 2"/>
    <property type="match status" value="1"/>
</dbReference>
<dbReference type="CDD" id="cd00170">
    <property type="entry name" value="SEC14"/>
    <property type="match status" value="1"/>
</dbReference>
<dbReference type="InterPro" id="IPR036865">
    <property type="entry name" value="CRAL-TRIO_dom_sf"/>
</dbReference>
<dbReference type="PANTHER" id="PTHR23324">
    <property type="entry name" value="SEC14 RELATED PROTEIN"/>
    <property type="match status" value="1"/>
</dbReference>
<name>A0A8J2WK19_9CRUS</name>
<dbReference type="InterPro" id="IPR051064">
    <property type="entry name" value="SEC14/CRAL-TRIO_domain"/>
</dbReference>
<dbReference type="SUPFAM" id="SSF46938">
    <property type="entry name" value="CRAL/TRIO N-terminal domain"/>
    <property type="match status" value="1"/>
</dbReference>
<dbReference type="Pfam" id="PF00650">
    <property type="entry name" value="CRAL_TRIO"/>
    <property type="match status" value="2"/>
</dbReference>
<dbReference type="PROSITE" id="PS50191">
    <property type="entry name" value="CRAL_TRIO"/>
    <property type="match status" value="1"/>
</dbReference>
<sequence>MDSNLLDQLDEPSKRALLEFKERVQDCTTKLWDTRDEYLLKWLVARHFSVTEAEKMLRTSLAWRQVNGVDEVLKWTPPEVLLKYFSLGKVGYDKVHCPVVICAQGQMDLRGILQSVTRKDFFRYQTYTAEKLNKEMLEEYLQTGKNKDCLLTFISDMDHLSMRQMTYKPVMETGIEQTKVYEAHYPENLRRIFIINGIITGIKFCGINNSIVFMISLGPLAPKLFTVIYNIMKPFLHQNTLDKLKIFGNNKEEWTAALLEEIEADNLPLYYGGTMVDPDGDPKCPSKFNMSGEVPYSYYLSNSAPVAKDYMETMNLIAGASGFKKLKYKVDVTNSILRWEFLTEGGDIGFRVYYKSAEEGTVDLVPLSRIESHLVTEEGEFICANPGKYVVMFDNTFSILRPKKLRYYIVVDPPVPASPTTTV</sequence>
<protein>
    <submittedName>
        <fullName evidence="3">Uncharacterized protein</fullName>
    </submittedName>
</protein>
<dbReference type="InterPro" id="IPR009038">
    <property type="entry name" value="GOLD_dom"/>
</dbReference>
<dbReference type="SMART" id="SM01100">
    <property type="entry name" value="CRAL_TRIO_N"/>
    <property type="match status" value="1"/>
</dbReference>
<dbReference type="SUPFAM" id="SSF52087">
    <property type="entry name" value="CRAL/TRIO domain"/>
    <property type="match status" value="2"/>
</dbReference>
<dbReference type="InterPro" id="IPR011074">
    <property type="entry name" value="CRAL/TRIO_N_dom"/>
</dbReference>